<evidence type="ECO:0000256" key="3">
    <source>
        <dbReference type="ARBA" id="ARBA00022801"/>
    </source>
</evidence>
<accession>A0A7V3ZWI0</accession>
<dbReference type="InterPro" id="IPR023828">
    <property type="entry name" value="Peptidase_S8_Ser-AS"/>
</dbReference>
<comment type="similarity">
    <text evidence="1 5 6">Belongs to the peptidase S8 family.</text>
</comment>
<feature type="active site" description="Charge relay system" evidence="5">
    <location>
        <position position="209"/>
    </location>
</feature>
<dbReference type="NCBIfam" id="TIGR04183">
    <property type="entry name" value="Por_Secre_tail"/>
    <property type="match status" value="1"/>
</dbReference>
<evidence type="ECO:0000256" key="2">
    <source>
        <dbReference type="ARBA" id="ARBA00022670"/>
    </source>
</evidence>
<gene>
    <name evidence="8" type="ORF">ENU66_00120</name>
</gene>
<proteinExistence type="inferred from homology"/>
<dbReference type="GO" id="GO:0004252">
    <property type="term" value="F:serine-type endopeptidase activity"/>
    <property type="evidence" value="ECO:0007669"/>
    <property type="project" value="UniProtKB-UniRule"/>
</dbReference>
<dbReference type="PRINTS" id="PR00723">
    <property type="entry name" value="SUBTILISIN"/>
</dbReference>
<sequence length="1511" mass="167966">MNVLLILLLTLTDVYTKMGNSLREKIQGMSDNEKIPVIVVMKQGYDLSKFREDDYDGKRKYMMKTAEESQKPVVDWLKSIGETENLKQFFVINGFAVKISKSALIELLKRDDVAYAVEDEYRRLIPEKEQNYTKASYPTGSTEIPWDRQIMQADKVWKDLGYEGEGIVVGIMDTGVDVEHPALKESWRGVAGWYDAVNGITTPYDDESHGTACASILVGKYNLGIAPKAKLIAVKILDAEGGGSTSQILNGFNWIASLPDSLKPRIVSNSWGLSDWDDVTFFAACSTWKALGIFPVFAIGNEGSDPTLQSVPGTYPTVLAVGATDQYDEILDYSSRGGAPNLARWNNTYNWYAPDWNRHKPDICAPADPVWAAYPGGDYISDFAGTSSATPHAAGEAALILSKNPYLSLNELYLTIRNNVKLIQPQHYDFPNDTTGWGRIDAYRAVLNTPDPTKSNVVILDYSIDDRSGNNDGSLQPGERVYINVRFKNKGASATSVTASLVFDTIPGYAHYVTYNTGSVSLGSMGRNEEKIANFDITLNSGAPTDKYLYFTVKVVTNDATRYLFLNVPITAESYPARADSLKYDNNTPYYYPGNDPYYAQYNYFAMRFEAAAPCRLDSIRVYFAGTASNETLFVWKHNSTYNAPDAELYGWTLINVNTANAWTKVTLTNPIYITEPGYFWIGIRKANANAVPYQDRDGASTVNLATNNRLDPSSWWGRDWWYDFCMRAFVYTEEVTAPQFSEVTSSRLDDSYYGNNDGSIDPGEIVSLKISIKNIGITAEQVVGYLSPADQATYDSVIIIKDTAYFGTVYNGEGTNDSDPFIIQFTKWSGLSGFSPTFQLVLHYYYGEGLRNEKEDTLTFSISGPFTTRPGVWYWYPMGLGYAFLLSSYPTGNQDRYWATFAQFGPGVNDSILVDSVYIYGYNNGTQDRNMYLYLWRHNSSAGTPDGAPFYTSSAINVAAGESQFYSVRPNIKIPSTFWYGQNSRVGPTGTGLKPPFWSSPFIGKAYTLASTSNSTWDNSTILGYVPAPLYMYFKIQHNHPTLSYFTPDGWDSPIVASNENTTTLPLIIKGDTTVYIAGWVALNRSEINANVPSGKTLRNVMFLNDYGLAQTTLSGPYTISPWNYLYYQGYVDTIPAGRHSLAYKIDWDNVVPSNVLNHYVRWWGEQYVFAPIGYLNYNTPTWSTYAPHMYTIGSGYIPNVRAFRIKTVPYQWTLVAIKNSRYGASGDSIDLDLKIFDDAPTSPKEGLEHPVTASTLGPDKIDFVTIWSTAEQDLYPGVYSFGDVRDSFQIICSKSSIGYIMANGTGTFDVTLADGQFAYVENVVFPENTSPTLQVDVPSGNADIALYLFSKRNLPTNFANSLQYIAMSDANGVGGSESITYNNTSTDDTTALVVIVKSVTGKAPVTIRFNNVIVLQIDDNANNFLNTLTYTIPTISKPGNAIVVTSPTLLPFSIRLYDVTGREVATLFDGLVNKGKTSIRIPSSLKAGVYYVEVKSGNNREIHRMIMVK</sequence>
<feature type="active site" description="Charge relay system" evidence="5">
    <location>
        <position position="173"/>
    </location>
</feature>
<dbReference type="InterPro" id="IPR026444">
    <property type="entry name" value="Secre_tail"/>
</dbReference>
<dbReference type="PROSITE" id="PS00137">
    <property type="entry name" value="SUBTILASE_HIS"/>
    <property type="match status" value="1"/>
</dbReference>
<evidence type="ECO:0000256" key="5">
    <source>
        <dbReference type="PROSITE-ProRule" id="PRU01240"/>
    </source>
</evidence>
<keyword evidence="3 5" id="KW-0378">Hydrolase</keyword>
<feature type="active site" description="Charge relay system" evidence="5">
    <location>
        <position position="387"/>
    </location>
</feature>
<dbReference type="SUPFAM" id="SSF52743">
    <property type="entry name" value="Subtilisin-like"/>
    <property type="match status" value="1"/>
</dbReference>
<name>A0A7V3ZWI0_UNCW3</name>
<keyword evidence="2 5" id="KW-0645">Protease</keyword>
<dbReference type="InterPro" id="IPR023827">
    <property type="entry name" value="Peptidase_S8_Asp-AS"/>
</dbReference>
<dbReference type="InterPro" id="IPR022398">
    <property type="entry name" value="Peptidase_S8_His-AS"/>
</dbReference>
<dbReference type="InterPro" id="IPR036852">
    <property type="entry name" value="Peptidase_S8/S53_dom_sf"/>
</dbReference>
<organism evidence="8">
    <name type="scientific">candidate division WOR-3 bacterium</name>
    <dbReference type="NCBI Taxonomy" id="2052148"/>
    <lineage>
        <taxon>Bacteria</taxon>
        <taxon>Bacteria division WOR-3</taxon>
    </lineage>
</organism>
<evidence type="ECO:0000313" key="8">
    <source>
        <dbReference type="EMBL" id="HGL16741.1"/>
    </source>
</evidence>
<dbReference type="Gene3D" id="3.40.50.200">
    <property type="entry name" value="Peptidase S8/S53 domain"/>
    <property type="match status" value="1"/>
</dbReference>
<dbReference type="PROSITE" id="PS51892">
    <property type="entry name" value="SUBTILASE"/>
    <property type="match status" value="1"/>
</dbReference>
<dbReference type="PANTHER" id="PTHR43806:SF67">
    <property type="entry name" value="EGF-LIKE DOMAIN-CONTAINING PROTEIN"/>
    <property type="match status" value="1"/>
</dbReference>
<dbReference type="InterPro" id="IPR015500">
    <property type="entry name" value="Peptidase_S8_subtilisin-rel"/>
</dbReference>
<evidence type="ECO:0000259" key="7">
    <source>
        <dbReference type="Pfam" id="PF00082"/>
    </source>
</evidence>
<dbReference type="InterPro" id="IPR000209">
    <property type="entry name" value="Peptidase_S8/S53_dom"/>
</dbReference>
<keyword evidence="4 5" id="KW-0720">Serine protease</keyword>
<dbReference type="PANTHER" id="PTHR43806">
    <property type="entry name" value="PEPTIDASE S8"/>
    <property type="match status" value="1"/>
</dbReference>
<dbReference type="GO" id="GO:0006508">
    <property type="term" value="P:proteolysis"/>
    <property type="evidence" value="ECO:0007669"/>
    <property type="project" value="UniProtKB-KW"/>
</dbReference>
<reference evidence="8" key="1">
    <citation type="journal article" date="2020" name="mSystems">
        <title>Genome- and Community-Level Interaction Insights into Carbon Utilization and Element Cycling Functions of Hydrothermarchaeota in Hydrothermal Sediment.</title>
        <authorList>
            <person name="Zhou Z."/>
            <person name="Liu Y."/>
            <person name="Xu W."/>
            <person name="Pan J."/>
            <person name="Luo Z.H."/>
            <person name="Li M."/>
        </authorList>
    </citation>
    <scope>NUCLEOTIDE SEQUENCE [LARGE SCALE GENOMIC DNA]</scope>
    <source>
        <strain evidence="8">SpSt-69</strain>
    </source>
</reference>
<comment type="caution">
    <text evidence="8">The sequence shown here is derived from an EMBL/GenBank/DDBJ whole genome shotgun (WGS) entry which is preliminary data.</text>
</comment>
<evidence type="ECO:0000256" key="6">
    <source>
        <dbReference type="RuleBase" id="RU003355"/>
    </source>
</evidence>
<dbReference type="EMBL" id="DTDJ01000002">
    <property type="protein sequence ID" value="HGL16741.1"/>
    <property type="molecule type" value="Genomic_DNA"/>
</dbReference>
<evidence type="ECO:0000256" key="1">
    <source>
        <dbReference type="ARBA" id="ARBA00011073"/>
    </source>
</evidence>
<evidence type="ECO:0000256" key="4">
    <source>
        <dbReference type="ARBA" id="ARBA00022825"/>
    </source>
</evidence>
<dbReference type="Pfam" id="PF00082">
    <property type="entry name" value="Peptidase_S8"/>
    <property type="match status" value="1"/>
</dbReference>
<feature type="domain" description="Peptidase S8/S53" evidence="7">
    <location>
        <begin position="164"/>
        <end position="438"/>
    </location>
</feature>
<dbReference type="PROSITE" id="PS00136">
    <property type="entry name" value="SUBTILASE_ASP"/>
    <property type="match status" value="1"/>
</dbReference>
<protein>
    <submittedName>
        <fullName evidence="8">T9SS type A sorting domain-containing protein</fullName>
    </submittedName>
</protein>
<dbReference type="InterPro" id="IPR050131">
    <property type="entry name" value="Peptidase_S8_subtilisin-like"/>
</dbReference>
<dbReference type="PROSITE" id="PS00138">
    <property type="entry name" value="SUBTILASE_SER"/>
    <property type="match status" value="1"/>
</dbReference>